<dbReference type="GeneID" id="70081302"/>
<evidence type="ECO:0000313" key="1">
    <source>
        <dbReference type="EMBL" id="QGH75807.1"/>
    </source>
</evidence>
<sequence length="42" mass="4504">MTVPVDSFFTSALRGPRSSSKRCGAVRRGSLVVPHIAPTYQA</sequence>
<dbReference type="KEGG" id="vg:70081302"/>
<name>A0A5Q2WH10_9CAUD</name>
<protein>
    <submittedName>
        <fullName evidence="1">Uncharacterized protein</fullName>
    </submittedName>
</protein>
<dbReference type="Proteomes" id="UP000346466">
    <property type="component" value="Segment"/>
</dbReference>
<evidence type="ECO:0000313" key="2">
    <source>
        <dbReference type="Proteomes" id="UP000346466"/>
    </source>
</evidence>
<organism evidence="1 2">
    <name type="scientific">Gordonia phage Syleon</name>
    <dbReference type="NCBI Taxonomy" id="2653718"/>
    <lineage>
        <taxon>Viruses</taxon>
        <taxon>Duplodnaviria</taxon>
        <taxon>Heunggongvirae</taxon>
        <taxon>Uroviricota</taxon>
        <taxon>Caudoviricetes</taxon>
        <taxon>Deeyouvirinae</taxon>
        <taxon>Octobienvirus</taxon>
        <taxon>Octobienvirus syleon</taxon>
    </lineage>
</organism>
<dbReference type="EMBL" id="MN444870">
    <property type="protein sequence ID" value="QGH75807.1"/>
    <property type="molecule type" value="Genomic_DNA"/>
</dbReference>
<dbReference type="RefSeq" id="YP_010246737.1">
    <property type="nucleotide sequence ID" value="NC_060137.1"/>
</dbReference>
<keyword evidence="2" id="KW-1185">Reference proteome</keyword>
<gene>
    <name evidence="1" type="primary">78</name>
    <name evidence="1" type="ORF">SEA_SYLEON_78</name>
</gene>
<accession>A0A5Q2WH10</accession>
<proteinExistence type="predicted"/>
<reference evidence="1 2" key="1">
    <citation type="submission" date="2019-09" db="EMBL/GenBank/DDBJ databases">
        <authorList>
            <person name="Falcon-Lizardi N."/>
            <person name="Rios-Rosa Y."/>
            <person name="Rivera-Cruz A."/>
            <person name="Rivera-Espinal N.S."/>
            <person name="Rodriguez-Cotto F.E."/>
            <person name="Rosa-Flores A.N."/>
            <person name="Rubin M.R."/>
            <person name="Vazquez E."/>
            <person name="Molloy S.D."/>
            <person name="Garlena R.A."/>
            <person name="Russell D.A."/>
            <person name="Pope W.H."/>
            <person name="Jacobs-Sera D."/>
            <person name="Hatfull G.F."/>
        </authorList>
    </citation>
    <scope>NUCLEOTIDE SEQUENCE [LARGE SCALE GENOMIC DNA]</scope>
</reference>